<dbReference type="PANTHER" id="PTHR42834">
    <property type="entry name" value="ENDONUCLEASE/EXONUCLEASE/PHOSPHATASE FAMILY PROTEIN (AFU_ORTHOLOGUE AFUA_3G09210)"/>
    <property type="match status" value="1"/>
</dbReference>
<evidence type="ECO:0000313" key="4">
    <source>
        <dbReference type="EMBL" id="HAN23939.1"/>
    </source>
</evidence>
<dbReference type="Pfam" id="PF00932">
    <property type="entry name" value="LTD"/>
    <property type="match status" value="1"/>
</dbReference>
<dbReference type="EMBL" id="DMNG01000085">
    <property type="protein sequence ID" value="HAN23939.1"/>
    <property type="molecule type" value="Genomic_DNA"/>
</dbReference>
<dbReference type="NCBIfam" id="NF033681">
    <property type="entry name" value="ExeM_NucH_DNase"/>
    <property type="match status" value="1"/>
</dbReference>
<dbReference type="SUPFAM" id="SSF74853">
    <property type="entry name" value="Lamin A/C globular tail domain"/>
    <property type="match status" value="1"/>
</dbReference>
<protein>
    <submittedName>
        <fullName evidence="4">Multifunctional nuclease/2',3'-cyclic-nucleotide 2'-phosphodiesterase/5'-nucleotidase/3'-nucleotidase</fullName>
    </submittedName>
</protein>
<feature type="compositionally biased region" description="Low complexity" evidence="1">
    <location>
        <begin position="219"/>
        <end position="249"/>
    </location>
</feature>
<organism evidence="4 5">
    <name type="scientific">Microbacterium ginsengisoli</name>
    <dbReference type="NCBI Taxonomy" id="400772"/>
    <lineage>
        <taxon>Bacteria</taxon>
        <taxon>Bacillati</taxon>
        <taxon>Actinomycetota</taxon>
        <taxon>Actinomycetes</taxon>
        <taxon>Micrococcales</taxon>
        <taxon>Microbacteriaceae</taxon>
        <taxon>Microbacterium</taxon>
    </lineage>
</organism>
<comment type="caution">
    <text evidence="4">The sequence shown here is derived from an EMBL/GenBank/DDBJ whole genome shotgun (WGS) entry which is preliminary data.</text>
</comment>
<dbReference type="InterPro" id="IPR001322">
    <property type="entry name" value="Lamin_tail_dom"/>
</dbReference>
<dbReference type="CDD" id="cd04486">
    <property type="entry name" value="YhcR_OBF_like"/>
    <property type="match status" value="1"/>
</dbReference>
<sequence>MSISQPRRRALAVIAGASLLIGIAAPGTALAASAAEPAPADVIINEAYLKGGSAGAPFTNKFIELYNAGGTAQDLTGWSLQYRSASGTGAATTVTLSGTINPGSYFLVQAASNGANGVALPTPDQVTSFNPGGQNGVLWLSDQSSPLTLTPGSVVGTPGVVDLLGYGSGNTFETKAAPDAGGNTTPNALTRTGFVDTDDNSTDFTVTTTVTPQNSGSGSTPNPTDSPSASPSPTASSAPTPTTSPTTAPGEITPISAIQGTGDTSPLSGQTVTTRGVVTAAYPTGGFNGFYIQTPGTGGAIDLGTHTASDAVFVFGSAATAKVSVGQYVEVTGSVTEYQGLTEINGTANGTTVLSETAPAPVAAATVAFPATDQQRESLEGMLILPQGDYTVTNTYSTNQYAEIGLATGTTPLITPTEIARPGTAAYAQAVADNAARGVTLDDGASINFLSSANKSIALPYLSDRDITVGAPVTFAKPVVLDYRNSTWKFQPTAQLLAGGDTSFVAIADGRPTSAPNVGGDIQLASFNVLNYFTTTGADYVAAGNTCSFYTDRAGNNVTVNTCSGSGPRGAADAANLKRQQDKIVAAINGLGADVVSLEEIENSSKFGKDRDSALSTLVNALNSALGSEQWSFVPSPAADALLP</sequence>
<dbReference type="InterPro" id="IPR036691">
    <property type="entry name" value="Endo/exonu/phosph_ase_sf"/>
</dbReference>
<feature type="non-terminal residue" evidence="4">
    <location>
        <position position="644"/>
    </location>
</feature>
<dbReference type="Proteomes" id="UP000257479">
    <property type="component" value="Unassembled WGS sequence"/>
</dbReference>
<dbReference type="InterPro" id="IPR047971">
    <property type="entry name" value="ExeM-like"/>
</dbReference>
<dbReference type="PROSITE" id="PS51841">
    <property type="entry name" value="LTD"/>
    <property type="match status" value="1"/>
</dbReference>
<feature type="signal peptide" evidence="2">
    <location>
        <begin position="1"/>
        <end position="31"/>
    </location>
</feature>
<feature type="region of interest" description="Disordered" evidence="1">
    <location>
        <begin position="173"/>
        <end position="270"/>
    </location>
</feature>
<evidence type="ECO:0000256" key="2">
    <source>
        <dbReference type="SAM" id="SignalP"/>
    </source>
</evidence>
<accession>A0A3C1KB80</accession>
<proteinExistence type="predicted"/>
<dbReference type="PROSITE" id="PS51318">
    <property type="entry name" value="TAT"/>
    <property type="match status" value="1"/>
</dbReference>
<reference evidence="4 5" key="1">
    <citation type="journal article" date="2018" name="Nat. Biotechnol.">
        <title>A standardized bacterial taxonomy based on genome phylogeny substantially revises the tree of life.</title>
        <authorList>
            <person name="Parks D.H."/>
            <person name="Chuvochina M."/>
            <person name="Waite D.W."/>
            <person name="Rinke C."/>
            <person name="Skarshewski A."/>
            <person name="Chaumeil P.A."/>
            <person name="Hugenholtz P."/>
        </authorList>
    </citation>
    <scope>NUCLEOTIDE SEQUENCE [LARGE SCALE GENOMIC DNA]</scope>
    <source>
        <strain evidence="4">UBA9152</strain>
    </source>
</reference>
<evidence type="ECO:0000313" key="5">
    <source>
        <dbReference type="Proteomes" id="UP000257479"/>
    </source>
</evidence>
<gene>
    <name evidence="4" type="ORF">DCP95_05120</name>
</gene>
<evidence type="ECO:0000256" key="1">
    <source>
        <dbReference type="SAM" id="MobiDB-lite"/>
    </source>
</evidence>
<name>A0A3C1KB80_9MICO</name>
<dbReference type="InterPro" id="IPR036415">
    <property type="entry name" value="Lamin_tail_dom_sf"/>
</dbReference>
<dbReference type="Gene3D" id="3.60.10.10">
    <property type="entry name" value="Endonuclease/exonuclease/phosphatase"/>
    <property type="match status" value="1"/>
</dbReference>
<feature type="compositionally biased region" description="Polar residues" evidence="1">
    <location>
        <begin position="256"/>
        <end position="270"/>
    </location>
</feature>
<dbReference type="Gene3D" id="2.60.40.1260">
    <property type="entry name" value="Lamin Tail domain"/>
    <property type="match status" value="1"/>
</dbReference>
<dbReference type="SUPFAM" id="SSF56219">
    <property type="entry name" value="DNase I-like"/>
    <property type="match status" value="1"/>
</dbReference>
<feature type="chain" id="PRO_5017673660" evidence="2">
    <location>
        <begin position="32"/>
        <end position="644"/>
    </location>
</feature>
<keyword evidence="2" id="KW-0732">Signal</keyword>
<dbReference type="InterPro" id="IPR006311">
    <property type="entry name" value="TAT_signal"/>
</dbReference>
<feature type="compositionally biased region" description="Low complexity" evidence="1">
    <location>
        <begin position="202"/>
        <end position="211"/>
    </location>
</feature>
<dbReference type="AlphaFoldDB" id="A0A3C1KB80"/>
<feature type="domain" description="LTD" evidence="3">
    <location>
        <begin position="26"/>
        <end position="188"/>
    </location>
</feature>
<evidence type="ECO:0000259" key="3">
    <source>
        <dbReference type="PROSITE" id="PS51841"/>
    </source>
</evidence>
<dbReference type="PANTHER" id="PTHR42834:SF1">
    <property type="entry name" value="ENDONUCLEASE_EXONUCLEASE_PHOSPHATASE FAMILY PROTEIN (AFU_ORTHOLOGUE AFUA_3G09210)"/>
    <property type="match status" value="1"/>
</dbReference>